<evidence type="ECO:0000259" key="3">
    <source>
        <dbReference type="Pfam" id="PF00535"/>
    </source>
</evidence>
<name>A0A7X0MJ02_9SPHI</name>
<dbReference type="SUPFAM" id="SSF53448">
    <property type="entry name" value="Nucleotide-diphospho-sugar transferases"/>
    <property type="match status" value="1"/>
</dbReference>
<dbReference type="AlphaFoldDB" id="A0A7X0MJ02"/>
<sequence>MEEVNEREPLVSIIVPVYKVEPYLAICIEDILAQSYPHIEVILVNDGSPDRCGEICEIYALKDHRIHVIHQKNGGVSEARNVGLDHARGDYIAFVDSDDRVHTQFIALMLQHIGQHKLLYCSYNLFDESEGVERKAHLHHGSYDVSIDVDPMEKIADVFKTIFVVPWNKLYAKCLWDQIRYPVGKIHEDEFVIHELLRAAGPIVHLDLPLYYYRMRKGSITADETNADGFIDKTEAIYQRRNFFLSQGRQREFKQLNTALLSRFALPTIEKNNAIWRRFSILDIFRSNQLPLSLQLFLVLKKVNYPIYSFLVRNGKRFFKPKTFFII</sequence>
<comment type="caution">
    <text evidence="4">The sequence shown here is derived from an EMBL/GenBank/DDBJ whole genome shotgun (WGS) entry which is preliminary data.</text>
</comment>
<evidence type="ECO:0000313" key="5">
    <source>
        <dbReference type="Proteomes" id="UP000521017"/>
    </source>
</evidence>
<dbReference type="GO" id="GO:0016758">
    <property type="term" value="F:hexosyltransferase activity"/>
    <property type="evidence" value="ECO:0007669"/>
    <property type="project" value="UniProtKB-ARBA"/>
</dbReference>
<evidence type="ECO:0000256" key="2">
    <source>
        <dbReference type="ARBA" id="ARBA00022679"/>
    </source>
</evidence>
<dbReference type="RefSeq" id="WP_184626283.1">
    <property type="nucleotide sequence ID" value="NZ_JACHCC010000008.1"/>
</dbReference>
<protein>
    <submittedName>
        <fullName evidence="4">Glycosyltransferase involved in cell wall biosynthesis</fullName>
    </submittedName>
</protein>
<reference evidence="4 5" key="1">
    <citation type="submission" date="2020-08" db="EMBL/GenBank/DDBJ databases">
        <title>Genomic Encyclopedia of Type Strains, Phase IV (KMG-V): Genome sequencing to study the core and pangenomes of soil and plant-associated prokaryotes.</title>
        <authorList>
            <person name="Whitman W."/>
        </authorList>
    </citation>
    <scope>NUCLEOTIDE SEQUENCE [LARGE SCALE GENOMIC DNA]</scope>
    <source>
        <strain evidence="4 5">M2T3</strain>
    </source>
</reference>
<dbReference type="PANTHER" id="PTHR22916">
    <property type="entry name" value="GLYCOSYLTRANSFERASE"/>
    <property type="match status" value="1"/>
</dbReference>
<dbReference type="EMBL" id="JACHCC010000008">
    <property type="protein sequence ID" value="MBB6500972.1"/>
    <property type="molecule type" value="Genomic_DNA"/>
</dbReference>
<dbReference type="PANTHER" id="PTHR22916:SF51">
    <property type="entry name" value="GLYCOSYLTRANSFERASE EPSH-RELATED"/>
    <property type="match status" value="1"/>
</dbReference>
<keyword evidence="2 4" id="KW-0808">Transferase</keyword>
<evidence type="ECO:0000313" key="4">
    <source>
        <dbReference type="EMBL" id="MBB6500972.1"/>
    </source>
</evidence>
<proteinExistence type="predicted"/>
<gene>
    <name evidence="4" type="ORF">HDF25_003135</name>
</gene>
<dbReference type="CDD" id="cd00761">
    <property type="entry name" value="Glyco_tranf_GTA_type"/>
    <property type="match status" value="1"/>
</dbReference>
<dbReference type="InterPro" id="IPR001173">
    <property type="entry name" value="Glyco_trans_2-like"/>
</dbReference>
<dbReference type="Gene3D" id="3.90.550.10">
    <property type="entry name" value="Spore Coat Polysaccharide Biosynthesis Protein SpsA, Chain A"/>
    <property type="match status" value="1"/>
</dbReference>
<accession>A0A7X0MJ02</accession>
<evidence type="ECO:0000256" key="1">
    <source>
        <dbReference type="ARBA" id="ARBA00022676"/>
    </source>
</evidence>
<organism evidence="4 5">
    <name type="scientific">Pedobacter cryoconitis</name>
    <dbReference type="NCBI Taxonomy" id="188932"/>
    <lineage>
        <taxon>Bacteria</taxon>
        <taxon>Pseudomonadati</taxon>
        <taxon>Bacteroidota</taxon>
        <taxon>Sphingobacteriia</taxon>
        <taxon>Sphingobacteriales</taxon>
        <taxon>Sphingobacteriaceae</taxon>
        <taxon>Pedobacter</taxon>
    </lineage>
</organism>
<dbReference type="Pfam" id="PF00535">
    <property type="entry name" value="Glycos_transf_2"/>
    <property type="match status" value="1"/>
</dbReference>
<dbReference type="Proteomes" id="UP000521017">
    <property type="component" value="Unassembled WGS sequence"/>
</dbReference>
<dbReference type="InterPro" id="IPR029044">
    <property type="entry name" value="Nucleotide-diphossugar_trans"/>
</dbReference>
<keyword evidence="1" id="KW-0328">Glycosyltransferase</keyword>
<feature type="domain" description="Glycosyltransferase 2-like" evidence="3">
    <location>
        <begin position="12"/>
        <end position="154"/>
    </location>
</feature>